<dbReference type="PROSITE" id="PS51384">
    <property type="entry name" value="FAD_FR"/>
    <property type="match status" value="1"/>
</dbReference>
<accession>A0A4P7QHI7</accession>
<dbReference type="GO" id="GO:0016491">
    <property type="term" value="F:oxidoreductase activity"/>
    <property type="evidence" value="ECO:0007669"/>
    <property type="project" value="InterPro"/>
</dbReference>
<dbReference type="CDD" id="cd06193">
    <property type="entry name" value="siderophore_interacting"/>
    <property type="match status" value="1"/>
</dbReference>
<dbReference type="Gene3D" id="3.40.50.80">
    <property type="entry name" value="Nucleotide-binding domain of ferredoxin-NADP reductase (FNR) module"/>
    <property type="match status" value="1"/>
</dbReference>
<dbReference type="Pfam" id="PF08021">
    <property type="entry name" value="FAD_binding_9"/>
    <property type="match status" value="1"/>
</dbReference>
<dbReference type="Proteomes" id="UP000296352">
    <property type="component" value="Chromosome"/>
</dbReference>
<reference evidence="2 3" key="1">
    <citation type="submission" date="2019-04" db="EMBL/GenBank/DDBJ databases">
        <title>Corynebacterium endometrii sp. nov., isolated from the uterus of a cow with endometritis.</title>
        <authorList>
            <person name="Ballas P."/>
            <person name="Ruckert C."/>
            <person name="Wagener K."/>
            <person name="Drillich M."/>
            <person name="Kaempfer P."/>
            <person name="Busse H.-J."/>
            <person name="Ehling-Schulz M."/>
        </authorList>
    </citation>
    <scope>NUCLEOTIDE SEQUENCE [LARGE SCALE GENOMIC DNA]</scope>
    <source>
        <strain evidence="2 3">LMM-1653</strain>
    </source>
</reference>
<dbReference type="InterPro" id="IPR017927">
    <property type="entry name" value="FAD-bd_FR_type"/>
</dbReference>
<keyword evidence="3" id="KW-1185">Reference proteome</keyword>
<proteinExistence type="predicted"/>
<dbReference type="SUPFAM" id="SSF63380">
    <property type="entry name" value="Riboflavin synthase domain-like"/>
    <property type="match status" value="1"/>
</dbReference>
<dbReference type="Pfam" id="PF04954">
    <property type="entry name" value="SIP"/>
    <property type="match status" value="1"/>
</dbReference>
<dbReference type="RefSeq" id="WP_136141752.1">
    <property type="nucleotide sequence ID" value="NZ_CP039247.1"/>
</dbReference>
<name>A0A4P7QHI7_9CORY</name>
<evidence type="ECO:0000259" key="1">
    <source>
        <dbReference type="PROSITE" id="PS51384"/>
    </source>
</evidence>
<dbReference type="PANTHER" id="PTHR30157">
    <property type="entry name" value="FERRIC REDUCTASE, NADPH-DEPENDENT"/>
    <property type="match status" value="1"/>
</dbReference>
<dbReference type="Gene3D" id="2.40.30.10">
    <property type="entry name" value="Translation factors"/>
    <property type="match status" value="1"/>
</dbReference>
<feature type="domain" description="FAD-binding FR-type" evidence="1">
    <location>
        <begin position="4"/>
        <end position="139"/>
    </location>
</feature>
<dbReference type="InterPro" id="IPR039374">
    <property type="entry name" value="SIP_fam"/>
</dbReference>
<evidence type="ECO:0000313" key="2">
    <source>
        <dbReference type="EMBL" id="QCB29113.1"/>
    </source>
</evidence>
<gene>
    <name evidence="2" type="primary">viuB2</name>
    <name evidence="2" type="ORF">CENDO_09245</name>
</gene>
<dbReference type="InterPro" id="IPR039261">
    <property type="entry name" value="FNR_nucleotide-bd"/>
</dbReference>
<dbReference type="EMBL" id="CP039247">
    <property type="protein sequence ID" value="QCB29113.1"/>
    <property type="molecule type" value="Genomic_DNA"/>
</dbReference>
<dbReference type="AlphaFoldDB" id="A0A4P7QHI7"/>
<protein>
    <submittedName>
        <fullName evidence="2">Vibriobactin utilization protein ViuB</fullName>
    </submittedName>
</protein>
<dbReference type="InterPro" id="IPR013113">
    <property type="entry name" value="SIP_FAD-bd"/>
</dbReference>
<organism evidence="2 3">
    <name type="scientific">Corynebacterium endometrii</name>
    <dbReference type="NCBI Taxonomy" id="2488819"/>
    <lineage>
        <taxon>Bacteria</taxon>
        <taxon>Bacillati</taxon>
        <taxon>Actinomycetota</taxon>
        <taxon>Actinomycetes</taxon>
        <taxon>Mycobacteriales</taxon>
        <taxon>Corynebacteriaceae</taxon>
        <taxon>Corynebacterium</taxon>
    </lineage>
</organism>
<dbReference type="KEGG" id="cee:CENDO_09245"/>
<dbReference type="OrthoDB" id="3291337at2"/>
<evidence type="ECO:0000313" key="3">
    <source>
        <dbReference type="Proteomes" id="UP000296352"/>
    </source>
</evidence>
<dbReference type="InterPro" id="IPR017938">
    <property type="entry name" value="Riboflavin_synthase-like_b-brl"/>
</dbReference>
<dbReference type="PANTHER" id="PTHR30157:SF0">
    <property type="entry name" value="NADPH-DEPENDENT FERRIC-CHELATE REDUCTASE"/>
    <property type="match status" value="1"/>
</dbReference>
<dbReference type="InterPro" id="IPR007037">
    <property type="entry name" value="SIP_rossman_dom"/>
</dbReference>
<sequence>MTTYIPVRATVVRTQRLSETYIRITFGGPEMARLGSENAVLDQRIKLIFTETGEPPALPTNADWYQGWLGMDPRERGVMRTYSVREQRMTADSTEYDVDFVLHGVGDGGHPGPASSWADKAAVGDKVTVVGPARDGNCGGSNNGIAFLPGEATHAFMVGDETAVPAIGRILDDAANLSPETEKLRGGVAVIELPTEGDIEAIRNDFRIPQGFEVIWLNRNGAARGAKTTEALAAALTGALTGKLQGATRTESLLSAAHHEAGSEPLAEADHEELIWDQPGEVLDSEYFWIAGESSLVRSLRRLLVQQFGLKKGQISFMGYWKDARPLSVNP</sequence>